<feature type="binding site" evidence="5">
    <location>
        <position position="43"/>
    </location>
    <ligand>
        <name>ATP</name>
        <dbReference type="ChEBI" id="CHEBI:30616"/>
    </ligand>
</feature>
<dbReference type="eggNOG" id="COG0515">
    <property type="taxonomic scope" value="Bacteria"/>
</dbReference>
<dbReference type="PROSITE" id="PS00108">
    <property type="entry name" value="PROTEIN_KINASE_ST"/>
    <property type="match status" value="1"/>
</dbReference>
<dbReference type="SUPFAM" id="SSF56112">
    <property type="entry name" value="Protein kinase-like (PK-like)"/>
    <property type="match status" value="1"/>
</dbReference>
<evidence type="ECO:0000256" key="7">
    <source>
        <dbReference type="SAM" id="Phobius"/>
    </source>
</evidence>
<dbReference type="PROSITE" id="PS00107">
    <property type="entry name" value="PROTEIN_KINASE_ATP"/>
    <property type="match status" value="1"/>
</dbReference>
<keyword evidence="7" id="KW-1133">Transmembrane helix</keyword>
<dbReference type="InterPro" id="IPR011009">
    <property type="entry name" value="Kinase-like_dom_sf"/>
</dbReference>
<dbReference type="CDD" id="cd14014">
    <property type="entry name" value="STKc_PknB_like"/>
    <property type="match status" value="1"/>
</dbReference>
<evidence type="ECO:0000313" key="9">
    <source>
        <dbReference type="EMBL" id="KRV47512.1"/>
    </source>
</evidence>
<feature type="domain" description="Protein kinase" evidence="8">
    <location>
        <begin position="15"/>
        <end position="265"/>
    </location>
</feature>
<keyword evidence="1" id="KW-0808">Transferase</keyword>
<evidence type="ECO:0000256" key="6">
    <source>
        <dbReference type="SAM" id="MobiDB-lite"/>
    </source>
</evidence>
<organism evidence="9 10">
    <name type="scientific">Wenjunlia vitaminophila</name>
    <name type="common">Streptomyces vitaminophilus</name>
    <dbReference type="NCBI Taxonomy" id="76728"/>
    <lineage>
        <taxon>Bacteria</taxon>
        <taxon>Bacillati</taxon>
        <taxon>Actinomycetota</taxon>
        <taxon>Actinomycetes</taxon>
        <taxon>Kitasatosporales</taxon>
        <taxon>Streptomycetaceae</taxon>
        <taxon>Wenjunlia</taxon>
    </lineage>
</organism>
<dbReference type="InterPro" id="IPR008271">
    <property type="entry name" value="Ser/Thr_kinase_AS"/>
</dbReference>
<dbReference type="Gene3D" id="1.10.510.10">
    <property type="entry name" value="Transferase(Phosphotransferase) domain 1"/>
    <property type="match status" value="1"/>
</dbReference>
<dbReference type="SMART" id="SM00220">
    <property type="entry name" value="S_TKc"/>
    <property type="match status" value="1"/>
</dbReference>
<dbReference type="OrthoDB" id="9762169at2"/>
<keyword evidence="2 5" id="KW-0547">Nucleotide-binding</keyword>
<dbReference type="STRING" id="76728.AQ490_06325"/>
<evidence type="ECO:0000256" key="1">
    <source>
        <dbReference type="ARBA" id="ARBA00022679"/>
    </source>
</evidence>
<evidence type="ECO:0000256" key="2">
    <source>
        <dbReference type="ARBA" id="ARBA00022741"/>
    </source>
</evidence>
<dbReference type="GO" id="GO:0004674">
    <property type="term" value="F:protein serine/threonine kinase activity"/>
    <property type="evidence" value="ECO:0007669"/>
    <property type="project" value="TreeGrafter"/>
</dbReference>
<sequence>MRELTSDDPVTIGPYRLTGRLGEGGMGRVYLGESRGGRRVAVKVVRPEVAADPGFRSRFRREVEAAKTVGGFWTAPVVDADPDATVPWVASDYLPAPDLATLVSERGPLDESAVLALARGLAEALEAIHRAGLVHRDLKPSNVLVTGDGPRVIDFGISKALEGATALTGTGSVIGTPGFMSPEQASGGTVGAASDIFSLGAVLAFAATGREPFGGGSAPALLYRVVHDSPRLEGVPPRLVHALARCLDKAPERRPTAGELLDLLVGDGQRTSTVRIRAQDSVPPTTPSTPAYSPTAPVSSSGQQPPASTTDPDQAPGASVEVDCGRHRGGWKRGVLGVAGVLAGFVFPSGLVFAVVGGVLLLWGLVLLTRPFHSRVLASAQGLEYRFRKSVWSGTWQQLDQKVTLEPMYRGSTRAWRLTAVVPRTTKVPFRFNHVAGGQRFAAQVLRFRTDTDARLELTRLDAALRRHAPASYRRDPALEDLLAR</sequence>
<dbReference type="Pfam" id="PF00069">
    <property type="entry name" value="Pkinase"/>
    <property type="match status" value="1"/>
</dbReference>
<evidence type="ECO:0000256" key="4">
    <source>
        <dbReference type="ARBA" id="ARBA00022840"/>
    </source>
</evidence>
<feature type="compositionally biased region" description="Polar residues" evidence="6">
    <location>
        <begin position="302"/>
        <end position="312"/>
    </location>
</feature>
<dbReference type="InterPro" id="IPR017441">
    <property type="entry name" value="Protein_kinase_ATP_BS"/>
</dbReference>
<name>A0A0T6LNF6_WENVI</name>
<dbReference type="Proteomes" id="UP000050867">
    <property type="component" value="Unassembled WGS sequence"/>
</dbReference>
<dbReference type="RefSeq" id="WP_051087486.1">
    <property type="nucleotide sequence ID" value="NZ_LLZU01000036.1"/>
</dbReference>
<keyword evidence="10" id="KW-1185">Reference proteome</keyword>
<evidence type="ECO:0000313" key="10">
    <source>
        <dbReference type="Proteomes" id="UP000050867"/>
    </source>
</evidence>
<feature type="compositionally biased region" description="Low complexity" evidence="6">
    <location>
        <begin position="288"/>
        <end position="301"/>
    </location>
</feature>
<keyword evidence="7" id="KW-0472">Membrane</keyword>
<evidence type="ECO:0000259" key="8">
    <source>
        <dbReference type="PROSITE" id="PS50011"/>
    </source>
</evidence>
<keyword evidence="7" id="KW-0812">Transmembrane</keyword>
<dbReference type="GO" id="GO:0005524">
    <property type="term" value="F:ATP binding"/>
    <property type="evidence" value="ECO:0007669"/>
    <property type="project" value="UniProtKB-UniRule"/>
</dbReference>
<dbReference type="EMBL" id="LLZU01000036">
    <property type="protein sequence ID" value="KRV47512.1"/>
    <property type="molecule type" value="Genomic_DNA"/>
</dbReference>
<feature type="transmembrane region" description="Helical" evidence="7">
    <location>
        <begin position="335"/>
        <end position="368"/>
    </location>
</feature>
<reference evidence="9 10" key="1">
    <citation type="submission" date="2015-10" db="EMBL/GenBank/DDBJ databases">
        <title>Draft genome sequence of pyrrolomycin-producing Streptomyces vitaminophilus.</title>
        <authorList>
            <person name="Graham D.E."/>
            <person name="Mahan K.M."/>
            <person name="Klingeman D.M."/>
            <person name="Hettich R.L."/>
            <person name="Parry R.J."/>
        </authorList>
    </citation>
    <scope>NUCLEOTIDE SEQUENCE [LARGE SCALE GENOMIC DNA]</scope>
    <source>
        <strain evidence="9 10">ATCC 31673</strain>
    </source>
</reference>
<keyword evidence="3" id="KW-0418">Kinase</keyword>
<evidence type="ECO:0000256" key="3">
    <source>
        <dbReference type="ARBA" id="ARBA00022777"/>
    </source>
</evidence>
<dbReference type="PROSITE" id="PS50011">
    <property type="entry name" value="PROTEIN_KINASE_DOM"/>
    <property type="match status" value="1"/>
</dbReference>
<dbReference type="PANTHER" id="PTHR43289">
    <property type="entry name" value="MITOGEN-ACTIVATED PROTEIN KINASE KINASE KINASE 20-RELATED"/>
    <property type="match status" value="1"/>
</dbReference>
<gene>
    <name evidence="9" type="ORF">AQ490_06325</name>
</gene>
<protein>
    <recommendedName>
        <fullName evidence="8">Protein kinase domain-containing protein</fullName>
    </recommendedName>
</protein>
<evidence type="ECO:0000256" key="5">
    <source>
        <dbReference type="PROSITE-ProRule" id="PRU10141"/>
    </source>
</evidence>
<keyword evidence="4 5" id="KW-0067">ATP-binding</keyword>
<proteinExistence type="predicted"/>
<dbReference type="PANTHER" id="PTHR43289:SF34">
    <property type="entry name" value="SERINE_THREONINE-PROTEIN KINASE YBDM-RELATED"/>
    <property type="match status" value="1"/>
</dbReference>
<comment type="caution">
    <text evidence="9">The sequence shown here is derived from an EMBL/GenBank/DDBJ whole genome shotgun (WGS) entry which is preliminary data.</text>
</comment>
<accession>A0A0T6LNF6</accession>
<dbReference type="AlphaFoldDB" id="A0A0T6LNF6"/>
<dbReference type="InterPro" id="IPR000719">
    <property type="entry name" value="Prot_kinase_dom"/>
</dbReference>
<feature type="region of interest" description="Disordered" evidence="6">
    <location>
        <begin position="274"/>
        <end position="323"/>
    </location>
</feature>
<dbReference type="Gene3D" id="3.30.200.20">
    <property type="entry name" value="Phosphorylase Kinase, domain 1"/>
    <property type="match status" value="1"/>
</dbReference>